<evidence type="ECO:0000313" key="1">
    <source>
        <dbReference type="EMBL" id="GBM85609.1"/>
    </source>
</evidence>
<evidence type="ECO:0000313" key="3">
    <source>
        <dbReference type="Proteomes" id="UP000499080"/>
    </source>
</evidence>
<proteinExistence type="predicted"/>
<dbReference type="EMBL" id="BGPR01109331">
    <property type="protein sequence ID" value="GBM85609.1"/>
    <property type="molecule type" value="Genomic_DNA"/>
</dbReference>
<comment type="caution">
    <text evidence="2">The sequence shown here is derived from an EMBL/GenBank/DDBJ whole genome shotgun (WGS) entry which is preliminary data.</text>
</comment>
<protein>
    <submittedName>
        <fullName evidence="2">Uncharacterized protein</fullName>
    </submittedName>
</protein>
<name>A0A4Y2J6R1_ARAVE</name>
<accession>A0A4Y2J6R1</accession>
<organism evidence="2 3">
    <name type="scientific">Araneus ventricosus</name>
    <name type="common">Orbweaver spider</name>
    <name type="synonym">Epeira ventricosa</name>
    <dbReference type="NCBI Taxonomy" id="182803"/>
    <lineage>
        <taxon>Eukaryota</taxon>
        <taxon>Metazoa</taxon>
        <taxon>Ecdysozoa</taxon>
        <taxon>Arthropoda</taxon>
        <taxon>Chelicerata</taxon>
        <taxon>Arachnida</taxon>
        <taxon>Araneae</taxon>
        <taxon>Araneomorphae</taxon>
        <taxon>Entelegynae</taxon>
        <taxon>Araneoidea</taxon>
        <taxon>Araneidae</taxon>
        <taxon>Araneus</taxon>
    </lineage>
</organism>
<dbReference type="AlphaFoldDB" id="A0A4Y2J6R1"/>
<sequence length="92" mass="10694">MYNADSVEHKFALTQPSCMNDNLQRVHRLKRQPILLKHFKVYAILMFESNEEGEESEEEGEVAADNVHLDVKLNGQFHDSVRDVPIDNELNR</sequence>
<dbReference type="EMBL" id="BGPR01109334">
    <property type="protein sequence ID" value="GBM85615.1"/>
    <property type="molecule type" value="Genomic_DNA"/>
</dbReference>
<gene>
    <name evidence="1" type="ORF">AVEN_52516_1</name>
    <name evidence="2" type="ORF">AVEN_78219_1</name>
</gene>
<reference evidence="2 3" key="1">
    <citation type="journal article" date="2019" name="Sci. Rep.">
        <title>Orb-weaving spider Araneus ventricosus genome elucidates the spidroin gene catalogue.</title>
        <authorList>
            <person name="Kono N."/>
            <person name="Nakamura H."/>
            <person name="Ohtoshi R."/>
            <person name="Moran D.A.P."/>
            <person name="Shinohara A."/>
            <person name="Yoshida Y."/>
            <person name="Fujiwara M."/>
            <person name="Mori M."/>
            <person name="Tomita M."/>
            <person name="Arakawa K."/>
        </authorList>
    </citation>
    <scope>NUCLEOTIDE SEQUENCE [LARGE SCALE GENOMIC DNA]</scope>
</reference>
<evidence type="ECO:0000313" key="2">
    <source>
        <dbReference type="EMBL" id="GBM85615.1"/>
    </source>
</evidence>
<keyword evidence="3" id="KW-1185">Reference proteome</keyword>
<dbReference type="Proteomes" id="UP000499080">
    <property type="component" value="Unassembled WGS sequence"/>
</dbReference>